<gene>
    <name evidence="1" type="ORF">KIL84_016745</name>
</gene>
<proteinExistence type="predicted"/>
<comment type="caution">
    <text evidence="1">The sequence shown here is derived from an EMBL/GenBank/DDBJ whole genome shotgun (WGS) entry which is preliminary data.</text>
</comment>
<dbReference type="Proteomes" id="UP000827986">
    <property type="component" value="Unassembled WGS sequence"/>
</dbReference>
<organism evidence="1 2">
    <name type="scientific">Mauremys mutica</name>
    <name type="common">yellowpond turtle</name>
    <dbReference type="NCBI Taxonomy" id="74926"/>
    <lineage>
        <taxon>Eukaryota</taxon>
        <taxon>Metazoa</taxon>
        <taxon>Chordata</taxon>
        <taxon>Craniata</taxon>
        <taxon>Vertebrata</taxon>
        <taxon>Euteleostomi</taxon>
        <taxon>Archelosauria</taxon>
        <taxon>Testudinata</taxon>
        <taxon>Testudines</taxon>
        <taxon>Cryptodira</taxon>
        <taxon>Durocryptodira</taxon>
        <taxon>Testudinoidea</taxon>
        <taxon>Geoemydidae</taxon>
        <taxon>Geoemydinae</taxon>
        <taxon>Mauremys</taxon>
    </lineage>
</organism>
<evidence type="ECO:0000313" key="1">
    <source>
        <dbReference type="EMBL" id="KAH1172906.1"/>
    </source>
</evidence>
<accession>A0A9D4AXZ9</accession>
<protein>
    <submittedName>
        <fullName evidence="1">Uncharacterized protein</fullName>
    </submittedName>
</protein>
<dbReference type="EMBL" id="JAHDVG010000482">
    <property type="protein sequence ID" value="KAH1172906.1"/>
    <property type="molecule type" value="Genomic_DNA"/>
</dbReference>
<keyword evidence="2" id="KW-1185">Reference proteome</keyword>
<reference evidence="1" key="1">
    <citation type="submission" date="2021-09" db="EMBL/GenBank/DDBJ databases">
        <title>The genome of Mauremys mutica provides insights into the evolution of semi-aquatic lifestyle.</title>
        <authorList>
            <person name="Gong S."/>
            <person name="Gao Y."/>
        </authorList>
    </citation>
    <scope>NUCLEOTIDE SEQUENCE</scope>
    <source>
        <strain evidence="1">MM-2020</strain>
        <tissue evidence="1">Muscle</tissue>
    </source>
</reference>
<name>A0A9D4AXZ9_9SAUR</name>
<evidence type="ECO:0000313" key="2">
    <source>
        <dbReference type="Proteomes" id="UP000827986"/>
    </source>
</evidence>
<sequence>MSHLEAFAFSSRKPLYNNSGQNIQGLLAKKNKIQIKVLDRPWPRLIPGVTTLKLTVTLVRNTAPLFKKPIQHKVQQPTLYHVHLALQLELRRLLATPYGADCAAPHVDV</sequence>
<dbReference type="AlphaFoldDB" id="A0A9D4AXZ9"/>